<evidence type="ECO:0000256" key="2">
    <source>
        <dbReference type="SAM" id="MobiDB-lite"/>
    </source>
</evidence>
<dbReference type="PANTHER" id="PTHR11679">
    <property type="entry name" value="VESICLE PROTEIN SORTING-ASSOCIATED"/>
    <property type="match status" value="1"/>
</dbReference>
<evidence type="ECO:0000313" key="5">
    <source>
        <dbReference type="Proteomes" id="UP000008312"/>
    </source>
</evidence>
<feature type="region of interest" description="Disordered" evidence="2">
    <location>
        <begin position="126"/>
        <end position="168"/>
    </location>
</feature>
<dbReference type="Gene3D" id="3.40.50.1910">
    <property type="match status" value="1"/>
</dbReference>
<feature type="region of interest" description="Disordered" evidence="2">
    <location>
        <begin position="202"/>
        <end position="226"/>
    </location>
</feature>
<dbReference type="Pfam" id="PF00995">
    <property type="entry name" value="Sec1"/>
    <property type="match status" value="1"/>
</dbReference>
<dbReference type="Proteomes" id="UP000008312">
    <property type="component" value="Unassembled WGS sequence"/>
</dbReference>
<feature type="compositionally biased region" description="Pro residues" evidence="2">
    <location>
        <begin position="209"/>
        <end position="221"/>
    </location>
</feature>
<dbReference type="InterPro" id="IPR043154">
    <property type="entry name" value="Sec-1-like_dom1"/>
</dbReference>
<dbReference type="AlphaFoldDB" id="D8M6R1"/>
<dbReference type="CDD" id="cd00821">
    <property type="entry name" value="PH"/>
    <property type="match status" value="1"/>
</dbReference>
<dbReference type="InterPro" id="IPR036045">
    <property type="entry name" value="Sec1-like_sf"/>
</dbReference>
<dbReference type="Gene3D" id="2.30.29.30">
    <property type="entry name" value="Pleckstrin-homology domain (PH domain)/Phosphotyrosine-binding domain (PTB)"/>
    <property type="match status" value="1"/>
</dbReference>
<dbReference type="InterPro" id="IPR001849">
    <property type="entry name" value="PH_domain"/>
</dbReference>
<accession>D8M6R1</accession>
<dbReference type="Gene3D" id="3.40.50.2060">
    <property type="match status" value="1"/>
</dbReference>
<dbReference type="InterPro" id="IPR011993">
    <property type="entry name" value="PH-like_dom_sf"/>
</dbReference>
<dbReference type="EMBL" id="FN668661">
    <property type="protein sequence ID" value="CBK23479.2"/>
    <property type="molecule type" value="Genomic_DNA"/>
</dbReference>
<dbReference type="RefSeq" id="XP_012897527.1">
    <property type="nucleotide sequence ID" value="XM_013042073.1"/>
</dbReference>
<dbReference type="OrthoDB" id="2228at2759"/>
<organism evidence="4">
    <name type="scientific">Blastocystis hominis</name>
    <dbReference type="NCBI Taxonomy" id="12968"/>
    <lineage>
        <taxon>Eukaryota</taxon>
        <taxon>Sar</taxon>
        <taxon>Stramenopiles</taxon>
        <taxon>Bigyra</taxon>
        <taxon>Opalozoa</taxon>
        <taxon>Opalinata</taxon>
        <taxon>Blastocystidae</taxon>
        <taxon>Blastocystis</taxon>
    </lineage>
</organism>
<dbReference type="SUPFAM" id="SSF50729">
    <property type="entry name" value="PH domain-like"/>
    <property type="match status" value="1"/>
</dbReference>
<dbReference type="PROSITE" id="PS50003">
    <property type="entry name" value="PH_DOMAIN"/>
    <property type="match status" value="1"/>
</dbReference>
<name>D8M6R1_BLAHO</name>
<reference evidence="4" key="1">
    <citation type="submission" date="2010-02" db="EMBL/GenBank/DDBJ databases">
        <title>Sequencing and annotation of the Blastocystis hominis genome.</title>
        <authorList>
            <person name="Wincker P."/>
        </authorList>
    </citation>
    <scope>NUCLEOTIDE SEQUENCE</scope>
    <source>
        <strain evidence="4">Singapore isolate B</strain>
    </source>
</reference>
<gene>
    <name evidence="4" type="ORF">GSBLH_T00006627001</name>
</gene>
<dbReference type="Gene3D" id="1.25.40.60">
    <property type="match status" value="1"/>
</dbReference>
<comment type="similarity">
    <text evidence="1">Belongs to the STXBP/unc-18/SEC1 family.</text>
</comment>
<evidence type="ECO:0000259" key="3">
    <source>
        <dbReference type="PROSITE" id="PS50003"/>
    </source>
</evidence>
<protein>
    <recommendedName>
        <fullName evidence="3">PH domain-containing protein</fullName>
    </recommendedName>
</protein>
<dbReference type="InterPro" id="IPR027482">
    <property type="entry name" value="Sec1-like_dom2"/>
</dbReference>
<dbReference type="GeneID" id="24922751"/>
<sequence>MAKRGHLTHLWFKRWVALDEGGRIYSYKPSSQGTQRKHLKLLYKVEPTTKINYSIETCILELKTNDDRVFQLKAKDPLLLQNWAQRIQRFLASSRSKSGEVRKRMDLFVDTDKVNAEVAPPIVRRRSTQEAVRPTPVGKRDIDISATSLRQKVMNKQGKDYSSQNASSIQKDYISTNSTREAILESRKQALSVTNAEDAEALKSKSALTPPPAKASPPLPSPSFTRKLLTDAQPQNTAISRRSLEIPPSFPRNIPVVMATPSLFKAFNLLEISKKHRRALSSESLLQSSFHTTQYFNPEFDPTSEETEPAGIRSILHERLLEALEASIFEEKDIVLILDKPGLRMVNQLVFNKSELKKCGITVIQSIHSNKRHAYPKCQAVYVIDPLYRENGVTSLDLCIFDLVSQPKHFESASILLLARLPKAIEEKKIWVMQNRVLLRSLRLPPAVISGNTEVISDDLVLLNVFLIDRVATNLCSFLVSINEYPYFRFDCDDPLTAQIAAKAFLNLEERVRYDADFWFRGCMDIHNRSTVLIVSRKSDMITPFLHSVAYEAMMHDYFHVGHDGKLSMIPHQALSFLSGGLPSSVDVNESSSLWNSIRDLRYEHAREKVDSLISNCEKSLEINNQKSSPIRSLNIISRNLETALTFRESCDLHLSALNVLSRIDNVSLSSQLSNDQLYHLKQLCSLEQTLSSSWLPSGGQLTLEELLPMVQRMLIDTTLGELEKLRLLLITLFSYPFLLGTQQWSALSVDFARALTTAEHIAGEMRSSVYSMSYRQRTADRCDAKHSLEDIVYIRNVPYVANIIRMISEDYLSRKQYPFILKPPIDYDIRDKKPENEIQPEILEDFTPKRHRRLILVVVGGITYTELHHLRSLSKALKQQLIVVSTSLLNPHSFISSLSEMNWSDS</sequence>
<dbReference type="Gene3D" id="3.90.830.10">
    <property type="entry name" value="Syntaxin Binding Protein 1, Chain A, domain 2"/>
    <property type="match status" value="1"/>
</dbReference>
<feature type="domain" description="PH" evidence="3">
    <location>
        <begin position="1"/>
        <end position="92"/>
    </location>
</feature>
<keyword evidence="5" id="KW-1185">Reference proteome</keyword>
<evidence type="ECO:0000256" key="1">
    <source>
        <dbReference type="ARBA" id="ARBA00009884"/>
    </source>
</evidence>
<dbReference type="InterPro" id="IPR001619">
    <property type="entry name" value="Sec1-like"/>
</dbReference>
<dbReference type="InterPro" id="IPR043127">
    <property type="entry name" value="Sec-1-like_dom3a"/>
</dbReference>
<proteinExistence type="inferred from homology"/>
<evidence type="ECO:0000313" key="4">
    <source>
        <dbReference type="EMBL" id="CBK23479.2"/>
    </source>
</evidence>
<dbReference type="GO" id="GO:0016192">
    <property type="term" value="P:vesicle-mediated transport"/>
    <property type="evidence" value="ECO:0007669"/>
    <property type="project" value="InterPro"/>
</dbReference>
<dbReference type="SUPFAM" id="SSF56815">
    <property type="entry name" value="Sec1/munc18-like (SM) proteins"/>
    <property type="match status" value="1"/>
</dbReference>
<dbReference type="InParanoid" id="D8M6R1"/>